<dbReference type="EMBL" id="NRRL01000030">
    <property type="protein sequence ID" value="MBK1668774.1"/>
    <property type="molecule type" value="Genomic_DNA"/>
</dbReference>
<gene>
    <name evidence="2" type="ORF">CKO28_12110</name>
</gene>
<dbReference type="Proteomes" id="UP001296873">
    <property type="component" value="Unassembled WGS sequence"/>
</dbReference>
<evidence type="ECO:0000313" key="3">
    <source>
        <dbReference type="Proteomes" id="UP001296873"/>
    </source>
</evidence>
<dbReference type="SUPFAM" id="SSF47413">
    <property type="entry name" value="lambda repressor-like DNA-binding domains"/>
    <property type="match status" value="1"/>
</dbReference>
<evidence type="ECO:0000313" key="2">
    <source>
        <dbReference type="EMBL" id="MBK1668774.1"/>
    </source>
</evidence>
<dbReference type="InterPro" id="IPR010982">
    <property type="entry name" value="Lambda_DNA-bd_dom_sf"/>
</dbReference>
<organism evidence="2 3">
    <name type="scientific">Rhodovibrio sodomensis</name>
    <dbReference type="NCBI Taxonomy" id="1088"/>
    <lineage>
        <taxon>Bacteria</taxon>
        <taxon>Pseudomonadati</taxon>
        <taxon>Pseudomonadota</taxon>
        <taxon>Alphaproteobacteria</taxon>
        <taxon>Rhodospirillales</taxon>
        <taxon>Rhodovibrionaceae</taxon>
        <taxon>Rhodovibrio</taxon>
    </lineage>
</organism>
<dbReference type="Gene3D" id="1.10.260.40">
    <property type="entry name" value="lambda repressor-like DNA-binding domains"/>
    <property type="match status" value="1"/>
</dbReference>
<protein>
    <recommendedName>
        <fullName evidence="4">HTH cro/C1-type domain-containing protein</fullName>
    </recommendedName>
</protein>
<proteinExistence type="predicted"/>
<dbReference type="CDD" id="cd00093">
    <property type="entry name" value="HTH_XRE"/>
    <property type="match status" value="1"/>
</dbReference>
<keyword evidence="3" id="KW-1185">Reference proteome</keyword>
<evidence type="ECO:0000256" key="1">
    <source>
        <dbReference type="SAM" id="MobiDB-lite"/>
    </source>
</evidence>
<accession>A0ABS1DEW6</accession>
<feature type="region of interest" description="Disordered" evidence="1">
    <location>
        <begin position="166"/>
        <end position="185"/>
    </location>
</feature>
<feature type="compositionally biased region" description="Basic and acidic residues" evidence="1">
    <location>
        <begin position="11"/>
        <end position="30"/>
    </location>
</feature>
<reference evidence="2 3" key="1">
    <citation type="journal article" date="2020" name="Microorganisms">
        <title>Osmotic Adaptation and Compatible Solute Biosynthesis of Phototrophic Bacteria as Revealed from Genome Analyses.</title>
        <authorList>
            <person name="Imhoff J.F."/>
            <person name="Rahn T."/>
            <person name="Kunzel S."/>
            <person name="Keller A."/>
            <person name="Neulinger S.C."/>
        </authorList>
    </citation>
    <scope>NUCLEOTIDE SEQUENCE [LARGE SCALE GENOMIC DNA]</scope>
    <source>
        <strain evidence="2 3">DSM 9895</strain>
    </source>
</reference>
<feature type="region of interest" description="Disordered" evidence="1">
    <location>
        <begin position="1"/>
        <end position="34"/>
    </location>
</feature>
<comment type="caution">
    <text evidence="2">The sequence shown here is derived from an EMBL/GenBank/DDBJ whole genome shotgun (WGS) entry which is preliminary data.</text>
</comment>
<evidence type="ECO:0008006" key="4">
    <source>
        <dbReference type="Google" id="ProtNLM"/>
    </source>
</evidence>
<dbReference type="InterPro" id="IPR001387">
    <property type="entry name" value="Cro/C1-type_HTH"/>
</dbReference>
<feature type="compositionally biased region" description="Acidic residues" evidence="1">
    <location>
        <begin position="1"/>
        <end position="10"/>
    </location>
</feature>
<sequence>MNQMIDDAEDAHDSGIETPTDRQGRQDRRVGAGASADALRAEIFARDPKAREDWDRSEPRRRLADALLAARKRAGLSQLDVARSADWNQTHVARMESATGPWPTRGSLNSYIRACDPSATVGLVIAHAEGEFVQIDAAVAFGNQAIDRSLETLTNARLAEPVAKAAAAAGPQAAKSGKMRHAKRD</sequence>
<name>A0ABS1DEW6_9PROT</name>